<keyword evidence="7" id="KW-1015">Disulfide bond</keyword>
<evidence type="ECO:0000256" key="1">
    <source>
        <dbReference type="ARBA" id="ARBA00001974"/>
    </source>
</evidence>
<evidence type="ECO:0000256" key="4">
    <source>
        <dbReference type="ARBA" id="ARBA00022827"/>
    </source>
</evidence>
<dbReference type="Gene3D" id="3.30.390.30">
    <property type="match status" value="1"/>
</dbReference>
<dbReference type="PROSITE" id="PS00076">
    <property type="entry name" value="PYRIDINE_REDOX_1"/>
    <property type="match status" value="1"/>
</dbReference>
<dbReference type="SUPFAM" id="SSF55424">
    <property type="entry name" value="FAD/NAD-linked reductases, dimerisation (C-terminal) domain"/>
    <property type="match status" value="1"/>
</dbReference>
<dbReference type="InterPro" id="IPR036188">
    <property type="entry name" value="FAD/NAD-bd_sf"/>
</dbReference>
<dbReference type="Gene3D" id="3.50.50.60">
    <property type="entry name" value="FAD/NAD(P)-binding domain"/>
    <property type="match status" value="2"/>
</dbReference>
<comment type="similarity">
    <text evidence="2">Belongs to the class-I pyridine nucleotide-disulfide oxidoreductase family.</text>
</comment>
<dbReference type="EC" id="1.16.1.1" evidence="11"/>
<dbReference type="PRINTS" id="PR00368">
    <property type="entry name" value="FADPNR"/>
</dbReference>
<comment type="cofactor">
    <cofactor evidence="1">
        <name>FAD</name>
        <dbReference type="ChEBI" id="CHEBI:57692"/>
    </cofactor>
</comment>
<dbReference type="InterPro" id="IPR023753">
    <property type="entry name" value="FAD/NAD-binding_dom"/>
</dbReference>
<dbReference type="EMBL" id="UOEM01000044">
    <property type="protein sequence ID" value="VAW12434.1"/>
    <property type="molecule type" value="Genomic_DNA"/>
</dbReference>
<evidence type="ECO:0000256" key="7">
    <source>
        <dbReference type="ARBA" id="ARBA00023157"/>
    </source>
</evidence>
<evidence type="ECO:0000256" key="8">
    <source>
        <dbReference type="ARBA" id="ARBA00023284"/>
    </source>
</evidence>
<evidence type="ECO:0000259" key="9">
    <source>
        <dbReference type="Pfam" id="PF02852"/>
    </source>
</evidence>
<dbReference type="Pfam" id="PF02852">
    <property type="entry name" value="Pyr_redox_dim"/>
    <property type="match status" value="1"/>
</dbReference>
<feature type="domain" description="FAD/NAD(P)-binding" evidence="10">
    <location>
        <begin position="8"/>
        <end position="331"/>
    </location>
</feature>
<dbReference type="FunFam" id="3.30.390.30:FF:000001">
    <property type="entry name" value="Dihydrolipoyl dehydrogenase"/>
    <property type="match status" value="1"/>
</dbReference>
<dbReference type="InterPro" id="IPR001100">
    <property type="entry name" value="Pyr_nuc-diS_OxRdtase"/>
</dbReference>
<accession>A0A3B0TV20</accession>
<feature type="domain" description="Pyridine nucleotide-disulphide oxidoreductase dimerisation" evidence="9">
    <location>
        <begin position="352"/>
        <end position="455"/>
    </location>
</feature>
<proteinExistence type="inferred from homology"/>
<dbReference type="InterPro" id="IPR012999">
    <property type="entry name" value="Pyr_OxRdtase_I_AS"/>
</dbReference>
<sequence>MAEQLKPDICVIGAGSGGLSIAAGASQFGLSVVVVERGRMGGDCLNFGCVPSKALIAAARRKHAIETAAPFGIEASAPRVVFAAVNAHVRGVIDAIAPNDSVERFTAMGVRVVQRAGKFRDPRTLVAGDVEIKARKFVIATGSSPAVPPIPGLAETPYFTNETLFENTELPRHLIIIGGGPIGLEMAQAHRRLGARVTVVEAMTPFARDDPELAGFVLAQLETDGVRILSGATVSAVAATKAGVAVTVKTEAEKNGAGKTEKGEIDLRGSHLLVATGRAANVNNLGLEAAGVTFDRRGIKVNKRLKTSNSRIYAIGDVTGGLQFTHAANYHAGLVLRHIMFRLPVKVREDCIPWVTYTDPELAWVGLGEEAAKKAHGNIRILRWPFGENDRAQAERQTAGLVKVITTTKGKVLGAGIAGANAGEFIGPWVRAVTFGEKVSALTGPIVPYPTIAEINKRVAYTYYTPLLEHSRLPGIARWIARHF</sequence>
<keyword evidence="3" id="KW-0285">Flavoprotein</keyword>
<keyword evidence="5" id="KW-0521">NADP</keyword>
<evidence type="ECO:0000259" key="10">
    <source>
        <dbReference type="Pfam" id="PF07992"/>
    </source>
</evidence>
<dbReference type="PRINTS" id="PR00411">
    <property type="entry name" value="PNDRDTASEI"/>
</dbReference>
<organism evidence="11">
    <name type="scientific">hydrothermal vent metagenome</name>
    <dbReference type="NCBI Taxonomy" id="652676"/>
    <lineage>
        <taxon>unclassified sequences</taxon>
        <taxon>metagenomes</taxon>
        <taxon>ecological metagenomes</taxon>
    </lineage>
</organism>
<dbReference type="PANTHER" id="PTHR43014:SF2">
    <property type="entry name" value="MERCURIC REDUCTASE"/>
    <property type="match status" value="1"/>
</dbReference>
<dbReference type="Pfam" id="PF07992">
    <property type="entry name" value="Pyr_redox_2"/>
    <property type="match status" value="1"/>
</dbReference>
<name>A0A3B0TV20_9ZZZZ</name>
<dbReference type="AlphaFoldDB" id="A0A3B0TV20"/>
<dbReference type="SUPFAM" id="SSF51905">
    <property type="entry name" value="FAD/NAD(P)-binding domain"/>
    <property type="match status" value="1"/>
</dbReference>
<reference evidence="11" key="1">
    <citation type="submission" date="2018-06" db="EMBL/GenBank/DDBJ databases">
        <authorList>
            <person name="Zhirakovskaya E."/>
        </authorList>
    </citation>
    <scope>NUCLEOTIDE SEQUENCE</scope>
</reference>
<dbReference type="GO" id="GO:0016668">
    <property type="term" value="F:oxidoreductase activity, acting on a sulfur group of donors, NAD(P) as acceptor"/>
    <property type="evidence" value="ECO:0007669"/>
    <property type="project" value="InterPro"/>
</dbReference>
<gene>
    <name evidence="11" type="ORF">MNBD_ALPHA09-1895</name>
</gene>
<dbReference type="PIRSF" id="PIRSF000350">
    <property type="entry name" value="Mercury_reductase_MerA"/>
    <property type="match status" value="1"/>
</dbReference>
<evidence type="ECO:0000313" key="11">
    <source>
        <dbReference type="EMBL" id="VAW12434.1"/>
    </source>
</evidence>
<evidence type="ECO:0000256" key="2">
    <source>
        <dbReference type="ARBA" id="ARBA00007532"/>
    </source>
</evidence>
<keyword evidence="8" id="KW-0676">Redox-active center</keyword>
<evidence type="ECO:0000256" key="6">
    <source>
        <dbReference type="ARBA" id="ARBA00023002"/>
    </source>
</evidence>
<protein>
    <submittedName>
        <fullName evidence="11">Mercuric ion reductase</fullName>
        <ecNumber evidence="11">1.16.1.1</ecNumber>
    </submittedName>
</protein>
<keyword evidence="4" id="KW-0274">FAD</keyword>
<dbReference type="InterPro" id="IPR004099">
    <property type="entry name" value="Pyr_nucl-diS_OxRdtase_dimer"/>
</dbReference>
<dbReference type="GO" id="GO:0050660">
    <property type="term" value="F:flavin adenine dinucleotide binding"/>
    <property type="evidence" value="ECO:0007669"/>
    <property type="project" value="TreeGrafter"/>
</dbReference>
<dbReference type="PANTHER" id="PTHR43014">
    <property type="entry name" value="MERCURIC REDUCTASE"/>
    <property type="match status" value="1"/>
</dbReference>
<dbReference type="InterPro" id="IPR016156">
    <property type="entry name" value="FAD/NAD-linked_Rdtase_dimer_sf"/>
</dbReference>
<keyword evidence="6 11" id="KW-0560">Oxidoreductase</keyword>
<evidence type="ECO:0000256" key="5">
    <source>
        <dbReference type="ARBA" id="ARBA00022857"/>
    </source>
</evidence>
<dbReference type="GO" id="GO:0003955">
    <property type="term" value="F:NAD(P)H dehydrogenase (quinone) activity"/>
    <property type="evidence" value="ECO:0007669"/>
    <property type="project" value="TreeGrafter"/>
</dbReference>
<dbReference type="GO" id="GO:0016152">
    <property type="term" value="F:mercury (II) reductase (NADP+) activity"/>
    <property type="evidence" value="ECO:0007669"/>
    <property type="project" value="UniProtKB-EC"/>
</dbReference>
<evidence type="ECO:0000256" key="3">
    <source>
        <dbReference type="ARBA" id="ARBA00022630"/>
    </source>
</evidence>